<dbReference type="GO" id="GO:0004620">
    <property type="term" value="F:phospholipase activity"/>
    <property type="evidence" value="ECO:0007669"/>
    <property type="project" value="TreeGrafter"/>
</dbReference>
<organism evidence="5">
    <name type="scientific">Catovirus CTV1</name>
    <dbReference type="NCBI Taxonomy" id="1977631"/>
    <lineage>
        <taxon>Viruses</taxon>
        <taxon>Varidnaviria</taxon>
        <taxon>Bamfordvirae</taxon>
        <taxon>Nucleocytoviricota</taxon>
        <taxon>Megaviricetes</taxon>
        <taxon>Imitervirales</taxon>
        <taxon>Mimiviridae</taxon>
        <taxon>Klosneuvirinae</taxon>
        <taxon>Catovirus</taxon>
    </lineage>
</organism>
<evidence type="ECO:0000313" key="5">
    <source>
        <dbReference type="EMBL" id="ARF08697.1"/>
    </source>
</evidence>
<feature type="short sequence motif" description="GXSXG" evidence="3">
    <location>
        <begin position="40"/>
        <end position="44"/>
    </location>
</feature>
<dbReference type="GO" id="GO:0047372">
    <property type="term" value="F:monoacylglycerol lipase activity"/>
    <property type="evidence" value="ECO:0007669"/>
    <property type="project" value="TreeGrafter"/>
</dbReference>
<dbReference type="PROSITE" id="PS51635">
    <property type="entry name" value="PNPLA"/>
    <property type="match status" value="1"/>
</dbReference>
<keyword evidence="3" id="KW-0442">Lipid degradation</keyword>
<dbReference type="GO" id="GO:0016042">
    <property type="term" value="P:lipid catabolic process"/>
    <property type="evidence" value="ECO:0007669"/>
    <property type="project" value="UniProtKB-UniRule"/>
</dbReference>
<accession>A0A1V0SAF6</accession>
<comment type="caution">
    <text evidence="3">Lacks conserved residue(s) required for the propagation of feature annotation.</text>
</comment>
<gene>
    <name evidence="5" type="ORF">Catovirus_1_747</name>
</gene>
<feature type="active site" description="Nucleophile" evidence="3">
    <location>
        <position position="42"/>
    </location>
</feature>
<dbReference type="InterPro" id="IPR002641">
    <property type="entry name" value="PNPLA_dom"/>
</dbReference>
<evidence type="ECO:0000256" key="3">
    <source>
        <dbReference type="PROSITE-ProRule" id="PRU01161"/>
    </source>
</evidence>
<keyword evidence="2 3" id="KW-0443">Lipid metabolism</keyword>
<evidence type="ECO:0000256" key="2">
    <source>
        <dbReference type="ARBA" id="ARBA00023098"/>
    </source>
</evidence>
<dbReference type="Gene3D" id="3.40.1090.10">
    <property type="entry name" value="Cytosolic phospholipase A2 catalytic domain"/>
    <property type="match status" value="1"/>
</dbReference>
<feature type="short sequence motif" description="GXGXXG" evidence="3">
    <location>
        <begin position="8"/>
        <end position="13"/>
    </location>
</feature>
<dbReference type="InterPro" id="IPR016035">
    <property type="entry name" value="Acyl_Trfase/lysoPLipase"/>
</dbReference>
<evidence type="ECO:0000256" key="1">
    <source>
        <dbReference type="ARBA" id="ARBA00010240"/>
    </source>
</evidence>
<keyword evidence="3" id="KW-0378">Hydrolase</keyword>
<sequence>MNILSICGGGVRGLIPLYALREIENKYSKPIAQIFDYYAGSSIGSLIIAALLITDDGINPKHNCEDLFKMIEKLCKEIFQNSWYYRMKTVYGWMGSKYPTNNLEKLLNEFFGERKLNDLLKPVCFPSFDGLNQKPIYFTKEKHGDLFIKDILRATTAAPTYFDPKEMDIEGIKMNCGEIDFSKQKRLLYDSGIVVNNPALVAELHATHNMQVIDKSRIYELCLGTGYSKVPQPTNNGMWGWVNSIIGYLFSGFNENEMYQLYLALKEDNIMFVNVEIENQYDQLDNASDESIKYYTKKIEDWFKNNDEKMYNFMNKVVANK</sequence>
<feature type="domain" description="PNPLA" evidence="4">
    <location>
        <begin position="4"/>
        <end position="203"/>
    </location>
</feature>
<dbReference type="Pfam" id="PF01734">
    <property type="entry name" value="Patatin"/>
    <property type="match status" value="1"/>
</dbReference>
<comment type="similarity">
    <text evidence="1">Belongs to the patatin family.</text>
</comment>
<feature type="active site" description="Proton acceptor" evidence="3">
    <location>
        <position position="190"/>
    </location>
</feature>
<proteinExistence type="inferred from homology"/>
<dbReference type="PANTHER" id="PTHR32176:SF92">
    <property type="entry name" value="XYLOSE ISOMERASE"/>
    <property type="match status" value="1"/>
</dbReference>
<dbReference type="PANTHER" id="PTHR32176">
    <property type="entry name" value="XYLOSE ISOMERASE"/>
    <property type="match status" value="1"/>
</dbReference>
<dbReference type="SUPFAM" id="SSF52151">
    <property type="entry name" value="FabD/lysophospholipase-like"/>
    <property type="match status" value="1"/>
</dbReference>
<protein>
    <submittedName>
        <fullName evidence="5">Patatin-like phospholipase</fullName>
    </submittedName>
</protein>
<name>A0A1V0SAF6_9VIRU</name>
<reference evidence="5" key="1">
    <citation type="journal article" date="2017" name="Science">
        <title>Giant viruses with an expanded complement of translation system components.</title>
        <authorList>
            <person name="Schulz F."/>
            <person name="Yutin N."/>
            <person name="Ivanova N.N."/>
            <person name="Ortega D.R."/>
            <person name="Lee T.K."/>
            <person name="Vierheilig J."/>
            <person name="Daims H."/>
            <person name="Horn M."/>
            <person name="Wagner M."/>
            <person name="Jensen G.J."/>
            <person name="Kyrpides N.C."/>
            <person name="Koonin E.V."/>
            <person name="Woyke T."/>
        </authorList>
    </citation>
    <scope>NUCLEOTIDE SEQUENCE</scope>
    <source>
        <strain evidence="5">CTV1</strain>
    </source>
</reference>
<dbReference type="EMBL" id="KY684083">
    <property type="protein sequence ID" value="ARF08697.1"/>
    <property type="molecule type" value="Genomic_DNA"/>
</dbReference>
<evidence type="ECO:0000259" key="4">
    <source>
        <dbReference type="PROSITE" id="PS51635"/>
    </source>
</evidence>